<sequence length="968" mass="109031">MDNIVNESYNDCLTSQVNTEKMIPSVSSVKPTTIVENTDNNIIVEQRRNSANLSTPNAFDCNRLKSSTPLVVPLITIGDSDSDEEEDHVNEDDLNNDEDHINRDDLDNDEDHVITIDSSDDEINEEEQMTRRTLNRNIRRLNYKIRRVINLILRYYSEGLCDEEILHLEKKRDSLRRTHNRVNRAFRTQPPMSEDQILRRVQTLRRRYLEAIRSALEFSYIWSDDELNNSINSVSEYVQCINTVILKHDNDVSVNLGSDGELESNELDFIIQNMENSDTECSSESETSISYNEFTPAYVNQRVKNKDRRNRSKLRYQRRLQRLQRRQMLRNRFKKIHHQFYSGNDESQTSSHTRHFKEKNKLSNNRDSVLNYAPSSSLCVLSKNNVTVKKANIEVIQINSSDSEPDDYSSSDEFEQYHPMSNLSMLKNNQMDNNNSQNLPSTSTVEQVQETNIHDVETGKMTDNHYDKVEVVEPLHTNVDCVNQNVSGSHGNINIREFTQTIAAVTRALTSTHTEIFQGIIRMADALYKTTIEPIAEPTDKTRPVKKGVFVETEIVDENPYIMVRQQYMLNDLQQMMDAIWNLISRPIPLDHVESSASALQMSIEMKVRRAEQAANNIVSRKRIAAHSPSSVFTIESQQSTRDTHRINLSPDRLLDDNESTSQLKPSTSEVRQHKQPSPPIIIITPPPNDLESSITEKLSNQHDGRQRVVETNSLSSHTNAKNLLTPPKIKVQRRSRSRIRDPLRPRRFCSPSPPGGSRVRNISQEQKRRKSRSLLVGRRSPTSPPAPTTLYLPLSQLPCSSRAANTADISASTTVAVVATETIAGRPNLSPPPPPEALKSALQPALNDNGATASLSQTAFALLELSGQSPKPDHTISTLVVDDRTVQTTATTTTVIASAAATAADDDDELMSNSDVLATFAVGGGGLARNPATKRQRSRSRSNSPSNARKLKPSSPSGSEQQQPNAQ</sequence>
<feature type="region of interest" description="Disordered" evidence="1">
    <location>
        <begin position="629"/>
        <end position="792"/>
    </location>
</feature>
<organism evidence="2">
    <name type="scientific">Schizaphis graminum</name>
    <name type="common">Green bug aphid</name>
    <dbReference type="NCBI Taxonomy" id="13262"/>
    <lineage>
        <taxon>Eukaryota</taxon>
        <taxon>Metazoa</taxon>
        <taxon>Ecdysozoa</taxon>
        <taxon>Arthropoda</taxon>
        <taxon>Hexapoda</taxon>
        <taxon>Insecta</taxon>
        <taxon>Pterygota</taxon>
        <taxon>Neoptera</taxon>
        <taxon>Paraneoptera</taxon>
        <taxon>Hemiptera</taxon>
        <taxon>Sternorrhyncha</taxon>
        <taxon>Aphidomorpha</taxon>
        <taxon>Aphidoidea</taxon>
        <taxon>Aphididae</taxon>
        <taxon>Aphidini</taxon>
        <taxon>Schizaphis</taxon>
    </lineage>
</organism>
<evidence type="ECO:0000256" key="1">
    <source>
        <dbReference type="SAM" id="MobiDB-lite"/>
    </source>
</evidence>
<dbReference type="AlphaFoldDB" id="A0A2S2PL62"/>
<feature type="region of interest" description="Disordered" evidence="1">
    <location>
        <begin position="924"/>
        <end position="968"/>
    </location>
</feature>
<protein>
    <submittedName>
        <fullName evidence="2">Uncharacterized protein</fullName>
    </submittedName>
</protein>
<dbReference type="EMBL" id="GGMR01016987">
    <property type="protein sequence ID" value="MBY29606.1"/>
    <property type="molecule type" value="Transcribed_RNA"/>
</dbReference>
<feature type="compositionally biased region" description="Pro residues" evidence="1">
    <location>
        <begin position="677"/>
        <end position="689"/>
    </location>
</feature>
<feature type="compositionally biased region" description="Polar residues" evidence="1">
    <location>
        <begin position="660"/>
        <end position="670"/>
    </location>
</feature>
<evidence type="ECO:0000313" key="2">
    <source>
        <dbReference type="EMBL" id="MBY29606.1"/>
    </source>
</evidence>
<feature type="region of interest" description="Disordered" evidence="1">
    <location>
        <begin position="78"/>
        <end position="110"/>
    </location>
</feature>
<feature type="compositionally biased region" description="Low complexity" evidence="1">
    <location>
        <begin position="942"/>
        <end position="968"/>
    </location>
</feature>
<feature type="compositionally biased region" description="Polar residues" evidence="1">
    <location>
        <begin position="710"/>
        <end position="723"/>
    </location>
</feature>
<feature type="compositionally biased region" description="Basic and acidic residues" evidence="1">
    <location>
        <begin position="700"/>
        <end position="709"/>
    </location>
</feature>
<feature type="region of interest" description="Disordered" evidence="1">
    <location>
        <begin position="342"/>
        <end position="362"/>
    </location>
</feature>
<gene>
    <name evidence="2" type="ORF">g.109685</name>
</gene>
<feature type="compositionally biased region" description="Polar residues" evidence="1">
    <location>
        <begin position="342"/>
        <end position="351"/>
    </location>
</feature>
<feature type="compositionally biased region" description="Acidic residues" evidence="1">
    <location>
        <begin position="80"/>
        <end position="96"/>
    </location>
</feature>
<feature type="compositionally biased region" description="Polar residues" evidence="1">
    <location>
        <begin position="629"/>
        <end position="641"/>
    </location>
</feature>
<accession>A0A2S2PL62</accession>
<reference evidence="2" key="1">
    <citation type="submission" date="2018-04" db="EMBL/GenBank/DDBJ databases">
        <title>Transcriptome of Schizaphis graminum biotype I.</title>
        <authorList>
            <person name="Scully E.D."/>
            <person name="Geib S.M."/>
            <person name="Palmer N.A."/>
            <person name="Koch K."/>
            <person name="Bradshaw J."/>
            <person name="Heng-Moss T."/>
            <person name="Sarath G."/>
        </authorList>
    </citation>
    <scope>NUCLEOTIDE SEQUENCE</scope>
</reference>
<name>A0A2S2PL62_SCHGA</name>
<proteinExistence type="predicted"/>